<evidence type="ECO:0000256" key="1">
    <source>
        <dbReference type="ARBA" id="ARBA00022448"/>
    </source>
</evidence>
<dbReference type="PANTHER" id="PTHR43023">
    <property type="entry name" value="PROTEIN TRIGALACTOSYLDIACYLGLYCEROL 3, CHLOROPLASTIC"/>
    <property type="match status" value="1"/>
</dbReference>
<evidence type="ECO:0000313" key="5">
    <source>
        <dbReference type="EMBL" id="TVM20008.1"/>
    </source>
</evidence>
<feature type="domain" description="ABC transporter" evidence="4">
    <location>
        <begin position="8"/>
        <end position="244"/>
    </location>
</feature>
<evidence type="ECO:0000256" key="3">
    <source>
        <dbReference type="ARBA" id="ARBA00022840"/>
    </source>
</evidence>
<dbReference type="InterPro" id="IPR027417">
    <property type="entry name" value="P-loop_NTPase"/>
</dbReference>
<dbReference type="InterPro" id="IPR003593">
    <property type="entry name" value="AAA+_ATPase"/>
</dbReference>
<dbReference type="EMBL" id="QMIE01000001">
    <property type="protein sequence ID" value="TVM20008.1"/>
    <property type="molecule type" value="Genomic_DNA"/>
</dbReference>
<dbReference type="AlphaFoldDB" id="A0A7M3MKB2"/>
<keyword evidence="2" id="KW-0547">Nucleotide-binding</keyword>
<keyword evidence="3 5" id="KW-0067">ATP-binding</keyword>
<gene>
    <name evidence="5" type="ORF">DPQ33_01920</name>
</gene>
<dbReference type="SUPFAM" id="SSF52540">
    <property type="entry name" value="P-loop containing nucleoside triphosphate hydrolases"/>
    <property type="match status" value="1"/>
</dbReference>
<dbReference type="Proteomes" id="UP000448292">
    <property type="component" value="Unassembled WGS sequence"/>
</dbReference>
<keyword evidence="6" id="KW-1185">Reference proteome</keyword>
<dbReference type="OrthoDB" id="9809450at2"/>
<organism evidence="5 6">
    <name type="scientific">Oceanidesulfovibrio indonesiensis</name>
    <dbReference type="NCBI Taxonomy" id="54767"/>
    <lineage>
        <taxon>Bacteria</taxon>
        <taxon>Pseudomonadati</taxon>
        <taxon>Thermodesulfobacteriota</taxon>
        <taxon>Desulfovibrionia</taxon>
        <taxon>Desulfovibrionales</taxon>
        <taxon>Desulfovibrionaceae</taxon>
        <taxon>Oceanidesulfovibrio</taxon>
    </lineage>
</organism>
<dbReference type="SMART" id="SM00382">
    <property type="entry name" value="AAA"/>
    <property type="match status" value="1"/>
</dbReference>
<proteinExistence type="predicted"/>
<reference evidence="5 6" key="1">
    <citation type="submission" date="2018-06" db="EMBL/GenBank/DDBJ databases">
        <title>Complete genome of Desulfovibrio indonesiensis P37SLT.</title>
        <authorList>
            <person name="Crispim J.S."/>
            <person name="Vidigal P.M.P."/>
            <person name="Silva L.C.F."/>
            <person name="Laguardia C.N."/>
            <person name="Araujo L.C."/>
            <person name="Dias R.S."/>
            <person name="Sousa M.P."/>
            <person name="Paula S.O."/>
            <person name="Silva C."/>
        </authorList>
    </citation>
    <scope>NUCLEOTIDE SEQUENCE [LARGE SCALE GENOMIC DNA]</scope>
    <source>
        <strain evidence="5 6">P37SLT</strain>
    </source>
</reference>
<sequence>MDTSSWEITLDDLTLGYGDHVVLEGVSDALPAGKTSVILGGSGCGKSTLLKHILGLMKPMKGRILIGGRDLYSLPRSEFRAMRRKMGALFQDGALLGSLTLEDNVALPLKEHTKLSEKKIMEIVHHKLGLVGLAEFGGYYPSELSGGMKKRGGLARSIVSDPPLLLCDEPTSGLDPVNAATMDRLLKRMQERLGSTMVVVSHDLASLREIADHVLVLNEGRVAYAGDLQGMETSDDPYLRRFLNRDPEPEDVPA</sequence>
<dbReference type="PROSITE" id="PS50893">
    <property type="entry name" value="ABC_TRANSPORTER_2"/>
    <property type="match status" value="1"/>
</dbReference>
<comment type="caution">
    <text evidence="5">The sequence shown here is derived from an EMBL/GenBank/DDBJ whole genome shotgun (WGS) entry which is preliminary data.</text>
</comment>
<dbReference type="PANTHER" id="PTHR43023:SF6">
    <property type="entry name" value="INTERMEMBRANE PHOSPHOLIPID TRANSPORT SYSTEM ATP-BINDING PROTEIN MLAF"/>
    <property type="match status" value="1"/>
</dbReference>
<accession>A0A7M3MKB2</accession>
<dbReference type="InterPro" id="IPR003439">
    <property type="entry name" value="ABC_transporter-like_ATP-bd"/>
</dbReference>
<evidence type="ECO:0000256" key="2">
    <source>
        <dbReference type="ARBA" id="ARBA00022741"/>
    </source>
</evidence>
<keyword evidence="1" id="KW-0813">Transport</keyword>
<dbReference type="GO" id="GO:0016887">
    <property type="term" value="F:ATP hydrolysis activity"/>
    <property type="evidence" value="ECO:0007669"/>
    <property type="project" value="InterPro"/>
</dbReference>
<name>A0A7M3MKB2_9BACT</name>
<dbReference type="Gene3D" id="3.40.50.300">
    <property type="entry name" value="P-loop containing nucleotide triphosphate hydrolases"/>
    <property type="match status" value="1"/>
</dbReference>
<protein>
    <submittedName>
        <fullName evidence="5">ABC transporter ATP-binding protein</fullName>
    </submittedName>
</protein>
<evidence type="ECO:0000259" key="4">
    <source>
        <dbReference type="PROSITE" id="PS50893"/>
    </source>
</evidence>
<evidence type="ECO:0000313" key="6">
    <source>
        <dbReference type="Proteomes" id="UP000448292"/>
    </source>
</evidence>
<dbReference type="Pfam" id="PF00005">
    <property type="entry name" value="ABC_tran"/>
    <property type="match status" value="1"/>
</dbReference>
<dbReference type="RefSeq" id="WP_144301470.1">
    <property type="nucleotide sequence ID" value="NZ_QMIE01000001.1"/>
</dbReference>
<dbReference type="GO" id="GO:0005524">
    <property type="term" value="F:ATP binding"/>
    <property type="evidence" value="ECO:0007669"/>
    <property type="project" value="UniProtKB-KW"/>
</dbReference>